<keyword evidence="3" id="KW-1185">Reference proteome</keyword>
<evidence type="ECO:0000313" key="2">
    <source>
        <dbReference type="EMBL" id="PWA90872.1"/>
    </source>
</evidence>
<dbReference type="Gene3D" id="1.10.287.70">
    <property type="match status" value="1"/>
</dbReference>
<comment type="caution">
    <text evidence="2">The sequence shown here is derived from an EMBL/GenBank/DDBJ whole genome shotgun (WGS) entry which is preliminary data.</text>
</comment>
<dbReference type="Pfam" id="PF07885">
    <property type="entry name" value="Ion_trans_2"/>
    <property type="match status" value="1"/>
</dbReference>
<dbReference type="EMBL" id="PKPP01000592">
    <property type="protein sequence ID" value="PWA90872.1"/>
    <property type="molecule type" value="Genomic_DNA"/>
</dbReference>
<dbReference type="OrthoDB" id="426293at2759"/>
<evidence type="ECO:0000313" key="3">
    <source>
        <dbReference type="Proteomes" id="UP000245207"/>
    </source>
</evidence>
<accession>A0A2U1PYS8</accession>
<feature type="domain" description="Potassium channel" evidence="1">
    <location>
        <begin position="51"/>
        <end position="95"/>
    </location>
</feature>
<dbReference type="Proteomes" id="UP000245207">
    <property type="component" value="Unassembled WGS sequence"/>
</dbReference>
<evidence type="ECO:0000259" key="1">
    <source>
        <dbReference type="Pfam" id="PF07885"/>
    </source>
</evidence>
<reference evidence="2 3" key="1">
    <citation type="journal article" date="2018" name="Mol. Plant">
        <title>The genome of Artemisia annua provides insight into the evolution of Asteraceae family and artemisinin biosynthesis.</title>
        <authorList>
            <person name="Shen Q."/>
            <person name="Zhang L."/>
            <person name="Liao Z."/>
            <person name="Wang S."/>
            <person name="Yan T."/>
            <person name="Shi P."/>
            <person name="Liu M."/>
            <person name="Fu X."/>
            <person name="Pan Q."/>
            <person name="Wang Y."/>
            <person name="Lv Z."/>
            <person name="Lu X."/>
            <person name="Zhang F."/>
            <person name="Jiang W."/>
            <person name="Ma Y."/>
            <person name="Chen M."/>
            <person name="Hao X."/>
            <person name="Li L."/>
            <person name="Tang Y."/>
            <person name="Lv G."/>
            <person name="Zhou Y."/>
            <person name="Sun X."/>
            <person name="Brodelius P.E."/>
            <person name="Rose J.K.C."/>
            <person name="Tang K."/>
        </authorList>
    </citation>
    <scope>NUCLEOTIDE SEQUENCE [LARGE SCALE GENOMIC DNA]</scope>
    <source>
        <strain evidence="3">cv. Huhao1</strain>
        <tissue evidence="2">Leaf</tissue>
    </source>
</reference>
<name>A0A2U1PYS8_ARTAN</name>
<dbReference type="AlphaFoldDB" id="A0A2U1PYS8"/>
<protein>
    <submittedName>
        <fullName evidence="2">Ankyrin repeat-containing protein</fullName>
    </submittedName>
</protein>
<dbReference type="STRING" id="35608.A0A2U1PYS8"/>
<dbReference type="SUPFAM" id="SSF81324">
    <property type="entry name" value="Voltage-gated potassium channels"/>
    <property type="match status" value="1"/>
</dbReference>
<gene>
    <name evidence="2" type="ORF">CTI12_AA096050</name>
</gene>
<proteinExistence type="predicted"/>
<organism evidence="2 3">
    <name type="scientific">Artemisia annua</name>
    <name type="common">Sweet wormwood</name>
    <dbReference type="NCBI Taxonomy" id="35608"/>
    <lineage>
        <taxon>Eukaryota</taxon>
        <taxon>Viridiplantae</taxon>
        <taxon>Streptophyta</taxon>
        <taxon>Embryophyta</taxon>
        <taxon>Tracheophyta</taxon>
        <taxon>Spermatophyta</taxon>
        <taxon>Magnoliopsida</taxon>
        <taxon>eudicotyledons</taxon>
        <taxon>Gunneridae</taxon>
        <taxon>Pentapetalae</taxon>
        <taxon>asterids</taxon>
        <taxon>campanulids</taxon>
        <taxon>Asterales</taxon>
        <taxon>Asteraceae</taxon>
        <taxon>Asteroideae</taxon>
        <taxon>Anthemideae</taxon>
        <taxon>Artemisiinae</taxon>
        <taxon>Artemisia</taxon>
    </lineage>
</organism>
<dbReference type="InterPro" id="IPR013099">
    <property type="entry name" value="K_chnl_dom"/>
</dbReference>
<sequence>MKYQLSLWQKTDLRARNEIKEELSFCHISGESTSRKECIGSINPNGDETELYAIYWSLITISTVGYGDLHAENATEKVFSISSTGSSILASLVTVLEHFRFS</sequence>